<organism evidence="2 3">
    <name type="scientific">Bacillus cereus</name>
    <dbReference type="NCBI Taxonomy" id="1396"/>
    <lineage>
        <taxon>Bacteria</taxon>
        <taxon>Bacillati</taxon>
        <taxon>Bacillota</taxon>
        <taxon>Bacilli</taxon>
        <taxon>Bacillales</taxon>
        <taxon>Bacillaceae</taxon>
        <taxon>Bacillus</taxon>
        <taxon>Bacillus cereus group</taxon>
    </lineage>
</organism>
<dbReference type="Proteomes" id="UP000220691">
    <property type="component" value="Unassembled WGS sequence"/>
</dbReference>
<proteinExistence type="predicted"/>
<sequence length="74" mass="8788">MKTTKTRRVYERYQAIYFYVQGFSIKEIMNMIGRSKKTIYNYVNAYKDTGLNGLLMGQSQQENHVNQLLNKNRS</sequence>
<evidence type="ECO:0000313" key="2">
    <source>
        <dbReference type="EMBL" id="PEN88352.1"/>
    </source>
</evidence>
<dbReference type="AlphaFoldDB" id="A0A9X6U829"/>
<dbReference type="Gene3D" id="1.10.10.60">
    <property type="entry name" value="Homeodomain-like"/>
    <property type="match status" value="1"/>
</dbReference>
<dbReference type="EMBL" id="NUAN01000170">
    <property type="protein sequence ID" value="PEN88352.1"/>
    <property type="molecule type" value="Genomic_DNA"/>
</dbReference>
<name>A0A9X6U829_BACCE</name>
<gene>
    <name evidence="2" type="ORF">CN553_23535</name>
</gene>
<dbReference type="InterPro" id="IPR009057">
    <property type="entry name" value="Homeodomain-like_sf"/>
</dbReference>
<dbReference type="Pfam" id="PF06056">
    <property type="entry name" value="Terminase_5"/>
    <property type="match status" value="1"/>
</dbReference>
<dbReference type="InterPro" id="IPR010332">
    <property type="entry name" value="ATPase_terminase-su_N"/>
</dbReference>
<protein>
    <recommendedName>
        <fullName evidence="1">Terminase ATPase subunit N-terminal domain-containing protein</fullName>
    </recommendedName>
</protein>
<evidence type="ECO:0000313" key="3">
    <source>
        <dbReference type="Proteomes" id="UP000220691"/>
    </source>
</evidence>
<dbReference type="SUPFAM" id="SSF46689">
    <property type="entry name" value="Homeodomain-like"/>
    <property type="match status" value="1"/>
</dbReference>
<comment type="caution">
    <text evidence="2">The sequence shown here is derived from an EMBL/GenBank/DDBJ whole genome shotgun (WGS) entry which is preliminary data.</text>
</comment>
<accession>A0A9X6U829</accession>
<dbReference type="RefSeq" id="WP_098127405.1">
    <property type="nucleotide sequence ID" value="NZ_NUAN01000170.1"/>
</dbReference>
<evidence type="ECO:0000259" key="1">
    <source>
        <dbReference type="Pfam" id="PF06056"/>
    </source>
</evidence>
<feature type="domain" description="Terminase ATPase subunit N-terminal" evidence="1">
    <location>
        <begin position="10"/>
        <end position="60"/>
    </location>
</feature>
<reference evidence="2 3" key="1">
    <citation type="submission" date="2017-09" db="EMBL/GenBank/DDBJ databases">
        <title>Large-scale bioinformatics analysis of Bacillus genomes uncovers conserved roles of natural products in bacterial physiology.</title>
        <authorList>
            <consortium name="Agbiome Team Llc"/>
            <person name="Bleich R.M."/>
            <person name="Kirk G.J."/>
            <person name="Santa Maria K.C."/>
            <person name="Allen S.E."/>
            <person name="Farag S."/>
            <person name="Shank E.A."/>
            <person name="Bowers A."/>
        </authorList>
    </citation>
    <scope>NUCLEOTIDE SEQUENCE [LARGE SCALE GENOMIC DNA]</scope>
    <source>
        <strain evidence="2 3">AFS027647</strain>
    </source>
</reference>